<evidence type="ECO:0000256" key="7">
    <source>
        <dbReference type="ARBA" id="ARBA00023268"/>
    </source>
</evidence>
<evidence type="ECO:0000313" key="10">
    <source>
        <dbReference type="EMBL" id="CAB4677086.1"/>
    </source>
</evidence>
<dbReference type="Gene3D" id="3.40.50.10860">
    <property type="entry name" value="Leucine Dehydrogenase, chain A, domain 1"/>
    <property type="match status" value="1"/>
</dbReference>
<dbReference type="InterPro" id="IPR020630">
    <property type="entry name" value="THF_DH/CycHdrlase_cat_dom"/>
</dbReference>
<dbReference type="HAMAP" id="MF_01576">
    <property type="entry name" value="THF_DHG_CYH"/>
    <property type="match status" value="1"/>
</dbReference>
<dbReference type="CDD" id="cd01080">
    <property type="entry name" value="NAD_bind_m-THF_DH_Cyclohyd"/>
    <property type="match status" value="1"/>
</dbReference>
<sequence>MSSEAITTRMLPGAPARDAILESLQQRIVSAGSPHIALATVLVGEDAPSQKYVASKHRTAQQIGIQSVQVELPSTCTQAELEAEVLRLASDSSVHGILVQMPLPAHLDAERVLALIPAVKDVDGLTSESMGRLMRGLDGHIGCTPLGVVRLLQHYGIPTAGKHAVVIGRSTLVGLPLSVLLARKGIDCTVTLAHSRTSNLAEVCQSADIVISATGIARSITSDHVSPGATLIDVGISRTEAGVVGDIDADSVMGHAGALTPMPGGTGIMTVACLMENTVNAAVMQGIVL</sequence>
<dbReference type="PRINTS" id="PR00085">
    <property type="entry name" value="THFDHDRGNASE"/>
</dbReference>
<feature type="domain" description="Tetrahydrofolate dehydrogenase/cyclohydrolase NAD(P)-binding" evidence="9">
    <location>
        <begin position="143"/>
        <end position="283"/>
    </location>
</feature>
<dbReference type="InterPro" id="IPR020631">
    <property type="entry name" value="THF_DH/CycHdrlase_NAD-bd_dom"/>
</dbReference>
<evidence type="ECO:0000256" key="5">
    <source>
        <dbReference type="ARBA" id="ARBA00022857"/>
    </source>
</evidence>
<dbReference type="GO" id="GO:0004488">
    <property type="term" value="F:methylenetetrahydrofolate dehydrogenase (NADP+) activity"/>
    <property type="evidence" value="ECO:0007669"/>
    <property type="project" value="InterPro"/>
</dbReference>
<gene>
    <name evidence="10" type="ORF">UFOPK2295_01180</name>
</gene>
<comment type="subunit">
    <text evidence="2">Homodimer.</text>
</comment>
<evidence type="ECO:0000256" key="1">
    <source>
        <dbReference type="ARBA" id="ARBA00004777"/>
    </source>
</evidence>
<comment type="pathway">
    <text evidence="1">One-carbon metabolism; tetrahydrofolate interconversion.</text>
</comment>
<evidence type="ECO:0000259" key="9">
    <source>
        <dbReference type="Pfam" id="PF02882"/>
    </source>
</evidence>
<evidence type="ECO:0000259" key="8">
    <source>
        <dbReference type="Pfam" id="PF00763"/>
    </source>
</evidence>
<dbReference type="InterPro" id="IPR000672">
    <property type="entry name" value="THF_DH/CycHdrlase"/>
</dbReference>
<dbReference type="GO" id="GO:0005829">
    <property type="term" value="C:cytosol"/>
    <property type="evidence" value="ECO:0007669"/>
    <property type="project" value="TreeGrafter"/>
</dbReference>
<keyword evidence="4" id="KW-0378">Hydrolase</keyword>
<proteinExistence type="inferred from homology"/>
<dbReference type="SUPFAM" id="SSF53223">
    <property type="entry name" value="Aminoacid dehydrogenase-like, N-terminal domain"/>
    <property type="match status" value="1"/>
</dbReference>
<protein>
    <submittedName>
        <fullName evidence="10">Unannotated protein</fullName>
    </submittedName>
</protein>
<keyword evidence="5" id="KW-0521">NADP</keyword>
<dbReference type="Pfam" id="PF02882">
    <property type="entry name" value="THF_DHG_CYH_C"/>
    <property type="match status" value="1"/>
</dbReference>
<dbReference type="GO" id="GO:0004477">
    <property type="term" value="F:methenyltetrahydrofolate cyclohydrolase activity"/>
    <property type="evidence" value="ECO:0007669"/>
    <property type="project" value="TreeGrafter"/>
</dbReference>
<dbReference type="InterPro" id="IPR046346">
    <property type="entry name" value="Aminoacid_DH-like_N_sf"/>
</dbReference>
<feature type="domain" description="Tetrahydrofolate dehydrogenase/cyclohydrolase catalytic" evidence="8">
    <location>
        <begin position="13"/>
        <end position="123"/>
    </location>
</feature>
<organism evidence="10">
    <name type="scientific">freshwater metagenome</name>
    <dbReference type="NCBI Taxonomy" id="449393"/>
    <lineage>
        <taxon>unclassified sequences</taxon>
        <taxon>metagenomes</taxon>
        <taxon>ecological metagenomes</taxon>
    </lineage>
</organism>
<dbReference type="FunFam" id="3.40.50.10860:FF:000005">
    <property type="entry name" value="C-1-tetrahydrofolate synthase, cytoplasmic, putative"/>
    <property type="match status" value="1"/>
</dbReference>
<name>A0A6J6MTB6_9ZZZZ</name>
<accession>A0A6J6MTB6</accession>
<reference evidence="10" key="1">
    <citation type="submission" date="2020-05" db="EMBL/GenBank/DDBJ databases">
        <authorList>
            <person name="Chiriac C."/>
            <person name="Salcher M."/>
            <person name="Ghai R."/>
            <person name="Kavagutti S V."/>
        </authorList>
    </citation>
    <scope>NUCLEOTIDE SEQUENCE</scope>
</reference>
<keyword evidence="7" id="KW-0511">Multifunctional enzyme</keyword>
<dbReference type="AlphaFoldDB" id="A0A6J6MTB6"/>
<evidence type="ECO:0000256" key="4">
    <source>
        <dbReference type="ARBA" id="ARBA00022801"/>
    </source>
</evidence>
<dbReference type="InterPro" id="IPR036291">
    <property type="entry name" value="NAD(P)-bd_dom_sf"/>
</dbReference>
<dbReference type="GO" id="GO:0035999">
    <property type="term" value="P:tetrahydrofolate interconversion"/>
    <property type="evidence" value="ECO:0007669"/>
    <property type="project" value="TreeGrafter"/>
</dbReference>
<evidence type="ECO:0000256" key="2">
    <source>
        <dbReference type="ARBA" id="ARBA00011738"/>
    </source>
</evidence>
<dbReference type="Pfam" id="PF00763">
    <property type="entry name" value="THF_DHG_CYH"/>
    <property type="match status" value="1"/>
</dbReference>
<evidence type="ECO:0000256" key="6">
    <source>
        <dbReference type="ARBA" id="ARBA00023002"/>
    </source>
</evidence>
<keyword evidence="3" id="KW-0554">One-carbon metabolism</keyword>
<keyword evidence="6" id="KW-0560">Oxidoreductase</keyword>
<dbReference type="SUPFAM" id="SSF51735">
    <property type="entry name" value="NAD(P)-binding Rossmann-fold domains"/>
    <property type="match status" value="1"/>
</dbReference>
<dbReference type="PANTHER" id="PTHR48099:SF5">
    <property type="entry name" value="C-1-TETRAHYDROFOLATE SYNTHASE, CYTOPLASMIC"/>
    <property type="match status" value="1"/>
</dbReference>
<dbReference type="PANTHER" id="PTHR48099">
    <property type="entry name" value="C-1-TETRAHYDROFOLATE SYNTHASE, CYTOPLASMIC-RELATED"/>
    <property type="match status" value="1"/>
</dbReference>
<evidence type="ECO:0000256" key="3">
    <source>
        <dbReference type="ARBA" id="ARBA00022563"/>
    </source>
</evidence>
<dbReference type="EMBL" id="CAEZWV010000025">
    <property type="protein sequence ID" value="CAB4677086.1"/>
    <property type="molecule type" value="Genomic_DNA"/>
</dbReference>
<dbReference type="Gene3D" id="3.40.50.720">
    <property type="entry name" value="NAD(P)-binding Rossmann-like Domain"/>
    <property type="match status" value="1"/>
</dbReference>